<gene>
    <name evidence="3" type="ORF">K9W45_01215</name>
</gene>
<feature type="transmembrane region" description="Helical" evidence="1">
    <location>
        <begin position="200"/>
        <end position="224"/>
    </location>
</feature>
<keyword evidence="1" id="KW-1133">Transmembrane helix</keyword>
<dbReference type="InterPro" id="IPR026870">
    <property type="entry name" value="Zinc_ribbon_dom"/>
</dbReference>
<reference evidence="3" key="1">
    <citation type="journal article" date="2022" name="Nat. Microbiol.">
        <title>Unique mobile elements and scalable gene flow at the prokaryote-eukaryote boundary revealed by circularized Asgard archaea genomes.</title>
        <authorList>
            <person name="Wu F."/>
            <person name="Speth D.R."/>
            <person name="Philosof A."/>
            <person name="Cremiere A."/>
            <person name="Narayanan A."/>
            <person name="Barco R.A."/>
            <person name="Connon S.A."/>
            <person name="Amend J.P."/>
            <person name="Antoshechkin I.A."/>
            <person name="Orphan V.J."/>
        </authorList>
    </citation>
    <scope>NUCLEOTIDE SEQUENCE</scope>
    <source>
        <strain evidence="3">PM71</strain>
    </source>
</reference>
<evidence type="ECO:0000256" key="1">
    <source>
        <dbReference type="SAM" id="Phobius"/>
    </source>
</evidence>
<protein>
    <submittedName>
        <fullName evidence="3">Zinc ribbon domain-containing protein</fullName>
    </submittedName>
</protein>
<proteinExistence type="predicted"/>
<feature type="transmembrane region" description="Helical" evidence="1">
    <location>
        <begin position="162"/>
        <end position="188"/>
    </location>
</feature>
<keyword evidence="1" id="KW-0812">Transmembrane</keyword>
<evidence type="ECO:0000313" key="3">
    <source>
        <dbReference type="EMBL" id="UJG41095.1"/>
    </source>
</evidence>
<evidence type="ECO:0000259" key="2">
    <source>
        <dbReference type="Pfam" id="PF13240"/>
    </source>
</evidence>
<dbReference type="EMBL" id="CP084166">
    <property type="protein sequence ID" value="UJG41095.1"/>
    <property type="molecule type" value="Genomic_DNA"/>
</dbReference>
<feature type="transmembrane region" description="Helical" evidence="1">
    <location>
        <begin position="15"/>
        <end position="35"/>
    </location>
</feature>
<dbReference type="Pfam" id="PF13240">
    <property type="entry name" value="Zn_Ribbon_1"/>
    <property type="match status" value="1"/>
</dbReference>
<feature type="transmembrane region" description="Helical" evidence="1">
    <location>
        <begin position="130"/>
        <end position="150"/>
    </location>
</feature>
<organism evidence="3">
    <name type="scientific">Candidatus Heimdallarchaeum aukensis</name>
    <dbReference type="NCBI Taxonomy" id="2876573"/>
    <lineage>
        <taxon>Archaea</taxon>
        <taxon>Promethearchaeati</taxon>
        <taxon>Candidatus Heimdallarchaeota</taxon>
        <taxon>Candidatus Heimdallarchaeia (ex Rinke et al. 2021) (nom. nud.)</taxon>
        <taxon>Candidatus Heimdallarchaeales</taxon>
        <taxon>Candidatus Heimdallarchaeaceae</taxon>
        <taxon>Candidatus Heimdallarchaeum</taxon>
    </lineage>
</organism>
<name>A0A9Y1FL99_9ARCH</name>
<dbReference type="Proteomes" id="UP001201020">
    <property type="component" value="Chromosome"/>
</dbReference>
<feature type="transmembrane region" description="Helical" evidence="1">
    <location>
        <begin position="55"/>
        <end position="78"/>
    </location>
</feature>
<dbReference type="AlphaFoldDB" id="A0A9Y1FL99"/>
<feature type="transmembrane region" description="Helical" evidence="1">
    <location>
        <begin position="99"/>
        <end position="118"/>
    </location>
</feature>
<accession>A0A9Y1FL99</accession>
<sequence length="279" mass="31805">MENEETLINELKSGFGTIGVTSLVAFIFNLAFLIFQLSYLSNYSHNNLSYSNYYLIYIGGSSISSLLFTLIYFSFLYLSRKIDEIEKSKENTIFRISTTIAILIIFFNIGFFLAQFLVVNADQYSDIFSISYIILQICFIFVYIFFALSISKMNSKMEVGVIIWPIVIYATINSIGAIFRLIIQTLIILQLSSSALFTSILYSFFKSIDLVVELIFIITMFFVANNAQISLLHQVPRYTSYAYSGPVYKSKQSTNFCPFCGTENSPDSKFCINCGKRID</sequence>
<feature type="domain" description="Zinc-ribbon" evidence="2">
    <location>
        <begin position="256"/>
        <end position="277"/>
    </location>
</feature>
<keyword evidence="1" id="KW-0472">Membrane</keyword>